<dbReference type="InterPro" id="IPR001967">
    <property type="entry name" value="Peptidase_S11_N"/>
</dbReference>
<dbReference type="Proteomes" id="UP000272503">
    <property type="component" value="Unassembled WGS sequence"/>
</dbReference>
<dbReference type="SUPFAM" id="SSF56601">
    <property type="entry name" value="beta-lactamase/transpeptidase-like"/>
    <property type="match status" value="1"/>
</dbReference>
<dbReference type="InterPro" id="IPR012338">
    <property type="entry name" value="Beta-lactam/transpept-like"/>
</dbReference>
<reference evidence="2 3" key="1">
    <citation type="submission" date="2018-10" db="EMBL/GenBank/DDBJ databases">
        <authorList>
            <person name="Li J."/>
        </authorList>
    </citation>
    <scope>NUCLEOTIDE SEQUENCE [LARGE SCALE GENOMIC DNA]</scope>
    <source>
        <strain evidence="2 3">IF 016277</strain>
    </source>
</reference>
<evidence type="ECO:0000259" key="1">
    <source>
        <dbReference type="Pfam" id="PF00768"/>
    </source>
</evidence>
<accession>A0A3L7A3X3</accession>
<dbReference type="GO" id="GO:0006508">
    <property type="term" value="P:proteolysis"/>
    <property type="evidence" value="ECO:0007669"/>
    <property type="project" value="InterPro"/>
</dbReference>
<name>A0A3L7A3X3_9MICO</name>
<dbReference type="Gene3D" id="3.40.710.10">
    <property type="entry name" value="DD-peptidase/beta-lactamase superfamily"/>
    <property type="match status" value="1"/>
</dbReference>
<protein>
    <recommendedName>
        <fullName evidence="1">Peptidase S11 D-alanyl-D-alanine carboxypeptidase A N-terminal domain-containing protein</fullName>
    </recommendedName>
</protein>
<gene>
    <name evidence="2" type="ORF">D9V32_11210</name>
</gene>
<sequence>MRNGMAKRGISITLGTIVLIGVVGYGPATLLGPLPAPAVATLALPTPAAAVTPPALPTTGATAVAQTAAVLAHAGDTAALPISGAARLITALVVAQRYPLPEGPGQDITMTEQNYETYRERVDAGQSAVSLFPGDVWTQHSVLQAMLRGGSTAHADALATWAYGSIDGYLKAAQAWAKKEGLTSLVVTDAAGVDTGTQATASDLARITALAAADPGITAAFTEEPDTLAVQRGLTLPSPYLADTGIRVLYRGYTDQAGIILLFSQTVTTPAGPFSYASASLRSATWQTLETETRALVASAESGINSTADLATGTPLLTITTDWEQSVRGLSGETPAQPHWGSTAPTLRVEPGTITVPLAEGTPVGSVTITDDSQATGDRRIPLIADGALTEPDVLWRLTHPLPLLKALWEQLIP</sequence>
<comment type="caution">
    <text evidence="2">The sequence shown here is derived from an EMBL/GenBank/DDBJ whole genome shotgun (WGS) entry which is preliminary data.</text>
</comment>
<dbReference type="GO" id="GO:0009002">
    <property type="term" value="F:serine-type D-Ala-D-Ala carboxypeptidase activity"/>
    <property type="evidence" value="ECO:0007669"/>
    <property type="project" value="InterPro"/>
</dbReference>
<evidence type="ECO:0000313" key="2">
    <source>
        <dbReference type="EMBL" id="RLP74989.1"/>
    </source>
</evidence>
<dbReference type="AlphaFoldDB" id="A0A3L7A3X3"/>
<feature type="domain" description="Peptidase S11 D-alanyl-D-alanine carboxypeptidase A N-terminal" evidence="1">
    <location>
        <begin position="65"/>
        <end position="264"/>
    </location>
</feature>
<dbReference type="OrthoDB" id="5241551at2"/>
<dbReference type="EMBL" id="RCUX01000008">
    <property type="protein sequence ID" value="RLP74989.1"/>
    <property type="molecule type" value="Genomic_DNA"/>
</dbReference>
<keyword evidence="3" id="KW-1185">Reference proteome</keyword>
<evidence type="ECO:0000313" key="3">
    <source>
        <dbReference type="Proteomes" id="UP000272503"/>
    </source>
</evidence>
<organism evidence="2 3">
    <name type="scientific">Mycetocola tolaasinivorans</name>
    <dbReference type="NCBI Taxonomy" id="76635"/>
    <lineage>
        <taxon>Bacteria</taxon>
        <taxon>Bacillati</taxon>
        <taxon>Actinomycetota</taxon>
        <taxon>Actinomycetes</taxon>
        <taxon>Micrococcales</taxon>
        <taxon>Microbacteriaceae</taxon>
        <taxon>Mycetocola</taxon>
    </lineage>
</organism>
<proteinExistence type="predicted"/>
<dbReference type="Pfam" id="PF00768">
    <property type="entry name" value="Peptidase_S11"/>
    <property type="match status" value="1"/>
</dbReference>